<feature type="region of interest" description="Disordered" evidence="2">
    <location>
        <begin position="475"/>
        <end position="512"/>
    </location>
</feature>
<keyword evidence="4" id="KW-1185">Reference proteome</keyword>
<proteinExistence type="predicted"/>
<evidence type="ECO:0000313" key="3">
    <source>
        <dbReference type="EMBL" id="CAE7730298.1"/>
    </source>
</evidence>
<reference evidence="3" key="1">
    <citation type="submission" date="2021-02" db="EMBL/GenBank/DDBJ databases">
        <authorList>
            <person name="Dougan E. K."/>
            <person name="Rhodes N."/>
            <person name="Thang M."/>
            <person name="Chan C."/>
        </authorList>
    </citation>
    <scope>NUCLEOTIDE SEQUENCE</scope>
</reference>
<gene>
    <name evidence="3" type="ORF">SNEC2469_LOCUS21098</name>
</gene>
<keyword evidence="1" id="KW-0175">Coiled coil</keyword>
<feature type="compositionally biased region" description="Basic and acidic residues" evidence="2">
    <location>
        <begin position="793"/>
        <end position="814"/>
    </location>
</feature>
<name>A0A812X907_9DINO</name>
<evidence type="ECO:0000313" key="4">
    <source>
        <dbReference type="Proteomes" id="UP000601435"/>
    </source>
</evidence>
<dbReference type="EMBL" id="CAJNJA010037219">
    <property type="protein sequence ID" value="CAE7730298.1"/>
    <property type="molecule type" value="Genomic_DNA"/>
</dbReference>
<dbReference type="OrthoDB" id="444242at2759"/>
<protein>
    <submittedName>
        <fullName evidence="3">Uncharacterized protein</fullName>
    </submittedName>
</protein>
<evidence type="ECO:0000256" key="1">
    <source>
        <dbReference type="SAM" id="Coils"/>
    </source>
</evidence>
<accession>A0A812X907</accession>
<feature type="compositionally biased region" description="Basic and acidic residues" evidence="2">
    <location>
        <begin position="53"/>
        <end position="62"/>
    </location>
</feature>
<dbReference type="AlphaFoldDB" id="A0A812X907"/>
<feature type="region of interest" description="Disordered" evidence="2">
    <location>
        <begin position="1"/>
        <end position="62"/>
    </location>
</feature>
<feature type="compositionally biased region" description="Basic and acidic residues" evidence="2">
    <location>
        <begin position="475"/>
        <end position="488"/>
    </location>
</feature>
<comment type="caution">
    <text evidence="3">The sequence shown here is derived from an EMBL/GenBank/DDBJ whole genome shotgun (WGS) entry which is preliminary data.</text>
</comment>
<feature type="region of interest" description="Disordered" evidence="2">
    <location>
        <begin position="792"/>
        <end position="814"/>
    </location>
</feature>
<dbReference type="Proteomes" id="UP000601435">
    <property type="component" value="Unassembled WGS sequence"/>
</dbReference>
<evidence type="ECO:0000256" key="2">
    <source>
        <dbReference type="SAM" id="MobiDB-lite"/>
    </source>
</evidence>
<feature type="compositionally biased region" description="Low complexity" evidence="2">
    <location>
        <begin position="19"/>
        <end position="30"/>
    </location>
</feature>
<feature type="region of interest" description="Disordered" evidence="2">
    <location>
        <begin position="615"/>
        <end position="641"/>
    </location>
</feature>
<sequence>MQARQASQKAAEASPARIQPSQSSLPLGSLAARESKGPCNLGVSNSRGGTQPEEARPALREIQDVSAGRLERLRSRRDGLQQKAEELRHSCLLSDRELAHAETLELLRSQETEAVAALAEQQRALRKVELEADAAHRRAAETRKAQRQVATELSAAEELLQLQSQHQEVQGLPEILRSLQKAIAAWVEADVGMRQVTLVKRRLQQMVEDYGSRAKVLEDAIAEIHVDLDLRAGSILELQGASAGGPLEAEVVEAELSQEQALFDLRHRQVLGLEERLQDLLAQEGPRMEVLGAWVAVHEPLLTKELEQAEKTEHTAEVEVRSEEAKQELCADMAKQRRSEFAFLTEASAAAVEEADKAAAALYRQRGILLRDVDGLAREERAAAGRADSACQLLRRDRRRAVAATTKQLWEPGRKSLLRGTCPKEARKRAAVQAEEMVEASRGQQLQELQLFNEEIAMVTAEMVELRRDLAKAEDAGSEKWTHSEAQRQPKAAEAPKEVTARSHSGIRKGSVGKKASQGRLEIVATTLRELEQQEQAQRAARECRAVELTASLEAAEASLQRCRAEHRAASAGALRRLRCAARETEEAERRCCELAVAKDRVCLALRDVAFAAPADEASQQTVEQPEPGPNLAAEERRPGAGEAPIDPELLAFYRQVLPLLRGSTVAALRPPRKSLEVGERVLSSDLQRLELWMPTDSPARSERAEATEVSGHLVARKRVADAFLRLDTLTRAVNSDTIVHLPKATLLAMQQKAGTWELAVFSLLGRPGSGFGLSWSSRALTHGCTNLAGYHQRGDGFAHSPEKARGTRSERQP</sequence>
<organism evidence="3 4">
    <name type="scientific">Symbiodinium necroappetens</name>
    <dbReference type="NCBI Taxonomy" id="1628268"/>
    <lineage>
        <taxon>Eukaryota</taxon>
        <taxon>Sar</taxon>
        <taxon>Alveolata</taxon>
        <taxon>Dinophyceae</taxon>
        <taxon>Suessiales</taxon>
        <taxon>Symbiodiniaceae</taxon>
        <taxon>Symbiodinium</taxon>
    </lineage>
</organism>
<feature type="non-terminal residue" evidence="3">
    <location>
        <position position="1"/>
    </location>
</feature>
<feature type="coiled-coil region" evidence="1">
    <location>
        <begin position="118"/>
        <end position="145"/>
    </location>
</feature>